<dbReference type="EMBL" id="BPLR01016648">
    <property type="protein sequence ID" value="GIY85344.1"/>
    <property type="molecule type" value="Genomic_DNA"/>
</dbReference>
<dbReference type="Proteomes" id="UP001054945">
    <property type="component" value="Unassembled WGS sequence"/>
</dbReference>
<reference evidence="2 3" key="1">
    <citation type="submission" date="2021-06" db="EMBL/GenBank/DDBJ databases">
        <title>Caerostris extrusa draft genome.</title>
        <authorList>
            <person name="Kono N."/>
            <person name="Arakawa K."/>
        </authorList>
    </citation>
    <scope>NUCLEOTIDE SEQUENCE [LARGE SCALE GENOMIC DNA]</scope>
</reference>
<proteinExistence type="predicted"/>
<sequence length="97" mass="11663">MCHWRRHRTSQKNNSRNQLSGDSSESRQCRKYGSIVTPYQNKTTLVSLHMQRNLNNISRRKSLQAISRNFILILFYFPRRFCEKMMHASSPSWTRKE</sequence>
<evidence type="ECO:0000313" key="3">
    <source>
        <dbReference type="Proteomes" id="UP001054945"/>
    </source>
</evidence>
<dbReference type="AlphaFoldDB" id="A0AAV4WSU3"/>
<accession>A0AAV4WSU3</accession>
<feature type="region of interest" description="Disordered" evidence="1">
    <location>
        <begin position="1"/>
        <end position="29"/>
    </location>
</feature>
<feature type="compositionally biased region" description="Basic residues" evidence="1">
    <location>
        <begin position="1"/>
        <end position="10"/>
    </location>
</feature>
<name>A0AAV4WSU3_CAEEX</name>
<organism evidence="2 3">
    <name type="scientific">Caerostris extrusa</name>
    <name type="common">Bark spider</name>
    <name type="synonym">Caerostris bankana</name>
    <dbReference type="NCBI Taxonomy" id="172846"/>
    <lineage>
        <taxon>Eukaryota</taxon>
        <taxon>Metazoa</taxon>
        <taxon>Ecdysozoa</taxon>
        <taxon>Arthropoda</taxon>
        <taxon>Chelicerata</taxon>
        <taxon>Arachnida</taxon>
        <taxon>Araneae</taxon>
        <taxon>Araneomorphae</taxon>
        <taxon>Entelegynae</taxon>
        <taxon>Araneoidea</taxon>
        <taxon>Araneidae</taxon>
        <taxon>Caerostris</taxon>
    </lineage>
</organism>
<feature type="compositionally biased region" description="Polar residues" evidence="1">
    <location>
        <begin position="11"/>
        <end position="23"/>
    </location>
</feature>
<evidence type="ECO:0000313" key="2">
    <source>
        <dbReference type="EMBL" id="GIY85344.1"/>
    </source>
</evidence>
<comment type="caution">
    <text evidence="2">The sequence shown here is derived from an EMBL/GenBank/DDBJ whole genome shotgun (WGS) entry which is preliminary data.</text>
</comment>
<evidence type="ECO:0000256" key="1">
    <source>
        <dbReference type="SAM" id="MobiDB-lite"/>
    </source>
</evidence>
<keyword evidence="3" id="KW-1185">Reference proteome</keyword>
<protein>
    <submittedName>
        <fullName evidence="2">Uncharacterized protein</fullName>
    </submittedName>
</protein>
<gene>
    <name evidence="2" type="ORF">CEXT_424951</name>
</gene>